<dbReference type="GO" id="GO:0015433">
    <property type="term" value="F:ABC-type peptide antigen transporter activity"/>
    <property type="evidence" value="ECO:0007669"/>
    <property type="project" value="UniProtKB-EC"/>
</dbReference>
<dbReference type="GO" id="GO:0015421">
    <property type="term" value="F:ABC-type oligopeptide transporter activity"/>
    <property type="evidence" value="ECO:0007669"/>
    <property type="project" value="TreeGrafter"/>
</dbReference>
<comment type="caution">
    <text evidence="14">The sequence shown here is derived from an EMBL/GenBank/DDBJ whole genome shotgun (WGS) entry which is preliminary data.</text>
</comment>
<evidence type="ECO:0000256" key="6">
    <source>
        <dbReference type="ARBA" id="ARBA00022840"/>
    </source>
</evidence>
<evidence type="ECO:0000256" key="1">
    <source>
        <dbReference type="ARBA" id="ARBA00004141"/>
    </source>
</evidence>
<feature type="domain" description="ABC transporter" evidence="12">
    <location>
        <begin position="517"/>
        <end position="753"/>
    </location>
</feature>
<dbReference type="GO" id="GO:0016887">
    <property type="term" value="F:ATP hydrolysis activity"/>
    <property type="evidence" value="ECO:0007669"/>
    <property type="project" value="InterPro"/>
</dbReference>
<feature type="transmembrane region" description="Helical" evidence="11">
    <location>
        <begin position="199"/>
        <end position="219"/>
    </location>
</feature>
<evidence type="ECO:0000256" key="3">
    <source>
        <dbReference type="ARBA" id="ARBA00022448"/>
    </source>
</evidence>
<dbReference type="InterPro" id="IPR017871">
    <property type="entry name" value="ABC_transporter-like_CS"/>
</dbReference>
<feature type="transmembrane region" description="Helical" evidence="11">
    <location>
        <begin position="90"/>
        <end position="109"/>
    </location>
</feature>
<feature type="transmembrane region" description="Helical" evidence="11">
    <location>
        <begin position="121"/>
        <end position="143"/>
    </location>
</feature>
<dbReference type="PROSITE" id="PS00211">
    <property type="entry name" value="ABC_TRANSPORTER_1"/>
    <property type="match status" value="1"/>
</dbReference>
<dbReference type="CDD" id="cd18572">
    <property type="entry name" value="ABC_6TM_TAP"/>
    <property type="match status" value="1"/>
</dbReference>
<evidence type="ECO:0000256" key="4">
    <source>
        <dbReference type="ARBA" id="ARBA00022692"/>
    </source>
</evidence>
<dbReference type="InterPro" id="IPR003439">
    <property type="entry name" value="ABC_transporter-like_ATP-bd"/>
</dbReference>
<comment type="subcellular location">
    <subcellularLocation>
        <location evidence="1">Membrane</location>
        <topology evidence="1">Multi-pass membrane protein</topology>
    </subcellularLocation>
</comment>
<dbReference type="SUPFAM" id="SSF90123">
    <property type="entry name" value="ABC transporter transmembrane region"/>
    <property type="match status" value="1"/>
</dbReference>
<comment type="similarity">
    <text evidence="2">Belongs to the ABC transporter superfamily. ABCB family. MHC peptide exporter (TC 3.A.1.209) subfamily.</text>
</comment>
<reference evidence="14" key="1">
    <citation type="submission" date="2023-06" db="EMBL/GenBank/DDBJ databases">
        <authorList>
            <person name="Delattre M."/>
        </authorList>
    </citation>
    <scope>NUCLEOTIDE SEQUENCE</scope>
    <source>
        <strain evidence="14">AF72</strain>
    </source>
</reference>
<evidence type="ECO:0000313" key="15">
    <source>
        <dbReference type="Proteomes" id="UP001177023"/>
    </source>
</evidence>
<dbReference type="PANTHER" id="PTHR43394">
    <property type="entry name" value="ATP-DEPENDENT PERMEASE MDL1, MITOCHONDRIAL"/>
    <property type="match status" value="1"/>
</dbReference>
<feature type="transmembrane region" description="Helical" evidence="11">
    <location>
        <begin position="320"/>
        <end position="338"/>
    </location>
</feature>
<keyword evidence="8 11" id="KW-0472">Membrane</keyword>
<protein>
    <recommendedName>
        <fullName evidence="9">ABC-type antigen peptide transporter</fullName>
        <ecNumber evidence="9">7.4.2.14</ecNumber>
    </recommendedName>
</protein>
<dbReference type="PROSITE" id="PS50929">
    <property type="entry name" value="ABC_TM1F"/>
    <property type="match status" value="1"/>
</dbReference>
<evidence type="ECO:0000256" key="11">
    <source>
        <dbReference type="SAM" id="Phobius"/>
    </source>
</evidence>
<dbReference type="PANTHER" id="PTHR43394:SF19">
    <property type="entry name" value="ABC TRANSPORTER B FAMILY"/>
    <property type="match status" value="1"/>
</dbReference>
<dbReference type="NCBIfam" id="TIGR00958">
    <property type="entry name" value="3a01208"/>
    <property type="match status" value="1"/>
</dbReference>
<evidence type="ECO:0000256" key="8">
    <source>
        <dbReference type="ARBA" id="ARBA00023136"/>
    </source>
</evidence>
<proteinExistence type="inferred from homology"/>
<keyword evidence="4 11" id="KW-0812">Transmembrane</keyword>
<evidence type="ECO:0000256" key="9">
    <source>
        <dbReference type="ARBA" id="ARBA00034522"/>
    </source>
</evidence>
<dbReference type="Pfam" id="PF00664">
    <property type="entry name" value="ABC_membrane"/>
    <property type="match status" value="1"/>
</dbReference>
<dbReference type="Gene3D" id="1.20.1560.10">
    <property type="entry name" value="ABC transporter type 1, transmembrane domain"/>
    <property type="match status" value="1"/>
</dbReference>
<sequence>MRANIAVPAALTFAVVDAILSTLPLGLYHAGWSFDANLIYKYLFFIDGYDFFTDPVDFAALSLVRIIVLVAGSFLWLFKKNELIRMLTMPVLGVAILCYSWVLVKLLALSENSEAIAWPGVWLSIVLTTLCSAGMVLIWYFVLAANHIPYERLVELAEGTTTASSTTANGAETTPEDPEKRLSTLAHIKRLLAYCGNEWQWFSTGFGFLLIYSAARVFIPFYTGQVIATIVQIKTISELMHSVLIMSGLTLVSTLFGGLRGACFDYASARVNRQIRLDLFRSLAHQDIAFFDVTKSGEMISRLTSDCQTMASTVAVNLNVFLRNGVMLIGALGFMFALSWRLALVTFIAIPIVGFITKWYGAYYDKLSERTQETIAKANQMAEEVLSTMRTVRSFACEDREVKRFKDHIDTTLAVNKKKAWAYLGYSWCNEFCDNAILVAVLFYGGHLVLSGHLSTENLIKFLMYQMQLGENLYNIGYVMTGLMESVGASRKVFEYMNRFPAIPFDGVQRPQVSGAVTLENVSFTYPSRPNNPVLKDFDLKIAAGETVALVGPSGGGKSSVVSLIQHFYEPTKGRVLLDGIPIKDISHWWYHQRISLVAQEPVLYDGSVRYNILYGCDWATEEDMQHAAKTANVHSFVERLEQGYDTNCGEKGVQMSGGQKQRIAIARALVRNPAVLILDEATSALDAESEALVQDALSKCAKERTVLIIAHRLSTIEKADRICVLEGGTLVQSGNHRELMRDRDGLYAALVKRQLLAVASSPTHSPIQPSPLAQMIADEEQQEKLVEIPPSTTTEKPF</sequence>
<name>A0AA36G267_9BILA</name>
<dbReference type="Gene3D" id="3.40.50.300">
    <property type="entry name" value="P-loop containing nucleotide triphosphate hydrolases"/>
    <property type="match status" value="1"/>
</dbReference>
<dbReference type="CDD" id="cd03249">
    <property type="entry name" value="ABC_MTABC3_MDL1_MDL2"/>
    <property type="match status" value="1"/>
</dbReference>
<dbReference type="GO" id="GO:0016020">
    <property type="term" value="C:membrane"/>
    <property type="evidence" value="ECO:0007669"/>
    <property type="project" value="UniProtKB-SubCell"/>
</dbReference>
<evidence type="ECO:0000256" key="10">
    <source>
        <dbReference type="ARBA" id="ARBA00048240"/>
    </source>
</evidence>
<dbReference type="EC" id="7.4.2.14" evidence="9"/>
<dbReference type="EMBL" id="CATQJA010002639">
    <property type="protein sequence ID" value="CAJ0575506.1"/>
    <property type="molecule type" value="Genomic_DNA"/>
</dbReference>
<dbReference type="AlphaFoldDB" id="A0AA36G267"/>
<evidence type="ECO:0000256" key="2">
    <source>
        <dbReference type="ARBA" id="ARBA00006493"/>
    </source>
</evidence>
<dbReference type="PROSITE" id="PS50893">
    <property type="entry name" value="ABC_TRANSPORTER_2"/>
    <property type="match status" value="1"/>
</dbReference>
<dbReference type="SUPFAM" id="SSF52540">
    <property type="entry name" value="P-loop containing nucleoside triphosphate hydrolases"/>
    <property type="match status" value="1"/>
</dbReference>
<evidence type="ECO:0000259" key="13">
    <source>
        <dbReference type="PROSITE" id="PS50929"/>
    </source>
</evidence>
<dbReference type="Pfam" id="PF00005">
    <property type="entry name" value="ABC_tran"/>
    <property type="match status" value="1"/>
</dbReference>
<evidence type="ECO:0000256" key="5">
    <source>
        <dbReference type="ARBA" id="ARBA00022741"/>
    </source>
</evidence>
<feature type="transmembrane region" description="Helical" evidence="11">
    <location>
        <begin position="58"/>
        <end position="78"/>
    </location>
</feature>
<accession>A0AA36G267</accession>
<feature type="transmembrane region" description="Helical" evidence="11">
    <location>
        <begin position="239"/>
        <end position="259"/>
    </location>
</feature>
<dbReference type="FunFam" id="1.20.1560.10:FF:000154">
    <property type="entry name" value="HAlF transporter (PGP related)"/>
    <property type="match status" value="1"/>
</dbReference>
<organism evidence="14 15">
    <name type="scientific">Mesorhabditis spiculigera</name>
    <dbReference type="NCBI Taxonomy" id="96644"/>
    <lineage>
        <taxon>Eukaryota</taxon>
        <taxon>Metazoa</taxon>
        <taxon>Ecdysozoa</taxon>
        <taxon>Nematoda</taxon>
        <taxon>Chromadorea</taxon>
        <taxon>Rhabditida</taxon>
        <taxon>Rhabditina</taxon>
        <taxon>Rhabditomorpha</taxon>
        <taxon>Rhabditoidea</taxon>
        <taxon>Rhabditidae</taxon>
        <taxon>Mesorhabditinae</taxon>
        <taxon>Mesorhabditis</taxon>
    </lineage>
</organism>
<dbReference type="GO" id="GO:0005524">
    <property type="term" value="F:ATP binding"/>
    <property type="evidence" value="ECO:0007669"/>
    <property type="project" value="UniProtKB-KW"/>
</dbReference>
<keyword evidence="3" id="KW-0813">Transport</keyword>
<dbReference type="FunFam" id="3.40.50.300:FF:000218">
    <property type="entry name" value="Multidrug ABC transporter ATP-binding protein"/>
    <property type="match status" value="1"/>
</dbReference>
<dbReference type="SMART" id="SM00382">
    <property type="entry name" value="AAA"/>
    <property type="match status" value="1"/>
</dbReference>
<comment type="catalytic activity">
    <reaction evidence="10">
        <text>a peptide antigen(in) + ATP + H2O = a peptide antigen(out) + ADP + phosphate + H(+)</text>
        <dbReference type="Rhea" id="RHEA:65972"/>
        <dbReference type="Rhea" id="RHEA-COMP:16941"/>
        <dbReference type="ChEBI" id="CHEBI:15377"/>
        <dbReference type="ChEBI" id="CHEBI:15378"/>
        <dbReference type="ChEBI" id="CHEBI:30616"/>
        <dbReference type="ChEBI" id="CHEBI:43474"/>
        <dbReference type="ChEBI" id="CHEBI:166823"/>
        <dbReference type="ChEBI" id="CHEBI:456216"/>
        <dbReference type="EC" id="7.4.2.14"/>
    </reaction>
    <physiologicalReaction direction="left-to-right" evidence="10">
        <dbReference type="Rhea" id="RHEA:65973"/>
    </physiologicalReaction>
</comment>
<keyword evidence="15" id="KW-1185">Reference proteome</keyword>
<dbReference type="InterPro" id="IPR039421">
    <property type="entry name" value="Type_1_exporter"/>
</dbReference>
<dbReference type="InterPro" id="IPR027417">
    <property type="entry name" value="P-loop_NTPase"/>
</dbReference>
<dbReference type="InterPro" id="IPR011527">
    <property type="entry name" value="ABC1_TM_dom"/>
</dbReference>
<dbReference type="InterPro" id="IPR036640">
    <property type="entry name" value="ABC1_TM_sf"/>
</dbReference>
<dbReference type="Proteomes" id="UP001177023">
    <property type="component" value="Unassembled WGS sequence"/>
</dbReference>
<dbReference type="InterPro" id="IPR013305">
    <property type="entry name" value="ABC_Tap-like"/>
</dbReference>
<evidence type="ECO:0000259" key="12">
    <source>
        <dbReference type="PROSITE" id="PS50893"/>
    </source>
</evidence>
<gene>
    <name evidence="14" type="ORF">MSPICULIGERA_LOCUS13816</name>
</gene>
<evidence type="ECO:0000313" key="14">
    <source>
        <dbReference type="EMBL" id="CAJ0575506.1"/>
    </source>
</evidence>
<keyword evidence="6" id="KW-0067">ATP-binding</keyword>
<evidence type="ECO:0000256" key="7">
    <source>
        <dbReference type="ARBA" id="ARBA00022989"/>
    </source>
</evidence>
<keyword evidence="7 11" id="KW-1133">Transmembrane helix</keyword>
<feature type="domain" description="ABC transmembrane type-1" evidence="13">
    <location>
        <begin position="205"/>
        <end position="485"/>
    </location>
</feature>
<feature type="transmembrane region" description="Helical" evidence="11">
    <location>
        <begin position="344"/>
        <end position="361"/>
    </location>
</feature>
<keyword evidence="5" id="KW-0547">Nucleotide-binding</keyword>
<feature type="non-terminal residue" evidence="14">
    <location>
        <position position="1"/>
    </location>
</feature>
<dbReference type="PIRSF" id="PIRSF002773">
    <property type="entry name" value="ABC_prm/ATPase_B"/>
    <property type="match status" value="1"/>
</dbReference>
<dbReference type="InterPro" id="IPR003593">
    <property type="entry name" value="AAA+_ATPase"/>
</dbReference>